<sequence>MAACRVIHSSATTICLLERFLKGSPETFLFFPPGGNIIILPPPARAGSS</sequence>
<evidence type="ECO:0000313" key="1">
    <source>
        <dbReference type="EMBL" id="PON48631.1"/>
    </source>
</evidence>
<accession>A0A2P5BIK0</accession>
<dbReference type="AlphaFoldDB" id="A0A2P5BIK0"/>
<keyword evidence="2" id="KW-1185">Reference proteome</keyword>
<proteinExistence type="predicted"/>
<gene>
    <name evidence="1" type="ORF">PanWU01x14_235960</name>
</gene>
<dbReference type="Proteomes" id="UP000237105">
    <property type="component" value="Unassembled WGS sequence"/>
</dbReference>
<organism evidence="1 2">
    <name type="scientific">Parasponia andersonii</name>
    <name type="common">Sponia andersonii</name>
    <dbReference type="NCBI Taxonomy" id="3476"/>
    <lineage>
        <taxon>Eukaryota</taxon>
        <taxon>Viridiplantae</taxon>
        <taxon>Streptophyta</taxon>
        <taxon>Embryophyta</taxon>
        <taxon>Tracheophyta</taxon>
        <taxon>Spermatophyta</taxon>
        <taxon>Magnoliopsida</taxon>
        <taxon>eudicotyledons</taxon>
        <taxon>Gunneridae</taxon>
        <taxon>Pentapetalae</taxon>
        <taxon>rosids</taxon>
        <taxon>fabids</taxon>
        <taxon>Rosales</taxon>
        <taxon>Cannabaceae</taxon>
        <taxon>Parasponia</taxon>
    </lineage>
</organism>
<name>A0A2P5BIK0_PARAD</name>
<comment type="caution">
    <text evidence="1">The sequence shown here is derived from an EMBL/GenBank/DDBJ whole genome shotgun (WGS) entry which is preliminary data.</text>
</comment>
<protein>
    <submittedName>
        <fullName evidence="1">Uncharacterized protein</fullName>
    </submittedName>
</protein>
<evidence type="ECO:0000313" key="2">
    <source>
        <dbReference type="Proteomes" id="UP000237105"/>
    </source>
</evidence>
<reference evidence="2" key="1">
    <citation type="submission" date="2016-06" db="EMBL/GenBank/DDBJ databases">
        <title>Parallel loss of symbiosis genes in relatives of nitrogen-fixing non-legume Parasponia.</title>
        <authorList>
            <person name="Van Velzen R."/>
            <person name="Holmer R."/>
            <person name="Bu F."/>
            <person name="Rutten L."/>
            <person name="Van Zeijl A."/>
            <person name="Liu W."/>
            <person name="Santuari L."/>
            <person name="Cao Q."/>
            <person name="Sharma T."/>
            <person name="Shen D."/>
            <person name="Roswanjaya Y."/>
            <person name="Wardhani T."/>
            <person name="Kalhor M.S."/>
            <person name="Jansen J."/>
            <person name="Van den Hoogen J."/>
            <person name="Gungor B."/>
            <person name="Hartog M."/>
            <person name="Hontelez J."/>
            <person name="Verver J."/>
            <person name="Yang W.-C."/>
            <person name="Schijlen E."/>
            <person name="Repin R."/>
            <person name="Schilthuizen M."/>
            <person name="Schranz E."/>
            <person name="Heidstra R."/>
            <person name="Miyata K."/>
            <person name="Fedorova E."/>
            <person name="Kohlen W."/>
            <person name="Bisseling T."/>
            <person name="Smit S."/>
            <person name="Geurts R."/>
        </authorList>
    </citation>
    <scope>NUCLEOTIDE SEQUENCE [LARGE SCALE GENOMIC DNA]</scope>
    <source>
        <strain evidence="2">cv. WU1-14</strain>
    </source>
</reference>
<dbReference type="EMBL" id="JXTB01000273">
    <property type="protein sequence ID" value="PON48631.1"/>
    <property type="molecule type" value="Genomic_DNA"/>
</dbReference>